<dbReference type="GO" id="GO:0003700">
    <property type="term" value="F:DNA-binding transcription factor activity"/>
    <property type="evidence" value="ECO:0007669"/>
    <property type="project" value="InterPro"/>
</dbReference>
<evidence type="ECO:0000313" key="4">
    <source>
        <dbReference type="Proteomes" id="UP000774283"/>
    </source>
</evidence>
<evidence type="ECO:0000256" key="1">
    <source>
        <dbReference type="ARBA" id="ARBA00023125"/>
    </source>
</evidence>
<dbReference type="Proteomes" id="UP000774283">
    <property type="component" value="Unassembled WGS sequence"/>
</dbReference>
<keyword evidence="4" id="KW-1185">Reference proteome</keyword>
<dbReference type="AlphaFoldDB" id="A0A9X5IPX8"/>
<dbReference type="RefSeq" id="WP_168447732.1">
    <property type="nucleotide sequence ID" value="NZ_JAAXOW010000003.1"/>
</dbReference>
<gene>
    <name evidence="3" type="ORF">HF995_10345</name>
</gene>
<comment type="caution">
    <text evidence="3">The sequence shown here is derived from an EMBL/GenBank/DDBJ whole genome shotgun (WGS) entry which is preliminary data.</text>
</comment>
<sequence>MTTTITPAEAAERTGLTLDTLRYYEREGLVGPVGRSPGGHRAYSEDDLFWVGLVTCLRDAGLGIAELREFTALLRSSGPSVDRVEFLVRHRAELERRARSIAAAMTVLDEKIAYYSASAAAPQAGNTQATSSAGT</sequence>
<dbReference type="Gene3D" id="1.10.1660.10">
    <property type="match status" value="1"/>
</dbReference>
<dbReference type="PANTHER" id="PTHR30204">
    <property type="entry name" value="REDOX-CYCLING DRUG-SENSING TRANSCRIPTIONAL ACTIVATOR SOXR"/>
    <property type="match status" value="1"/>
</dbReference>
<proteinExistence type="predicted"/>
<dbReference type="PROSITE" id="PS50937">
    <property type="entry name" value="HTH_MERR_2"/>
    <property type="match status" value="1"/>
</dbReference>
<reference evidence="3 4" key="1">
    <citation type="submission" date="2020-04" db="EMBL/GenBank/DDBJ databases">
        <title>MicrobeNet Type strains.</title>
        <authorList>
            <person name="Nicholson A.C."/>
        </authorList>
    </citation>
    <scope>NUCLEOTIDE SEQUENCE [LARGE SCALE GENOMIC DNA]</scope>
    <source>
        <strain evidence="3 4">ATCC BAA-789</strain>
    </source>
</reference>
<dbReference type="SMART" id="SM00422">
    <property type="entry name" value="HTH_MERR"/>
    <property type="match status" value="1"/>
</dbReference>
<dbReference type="PROSITE" id="PS00552">
    <property type="entry name" value="HTH_MERR_1"/>
    <property type="match status" value="1"/>
</dbReference>
<accession>A0A9X5IPX8</accession>
<dbReference type="GO" id="GO:0003677">
    <property type="term" value="F:DNA binding"/>
    <property type="evidence" value="ECO:0007669"/>
    <property type="project" value="UniProtKB-KW"/>
</dbReference>
<feature type="domain" description="HTH merR-type" evidence="2">
    <location>
        <begin position="4"/>
        <end position="73"/>
    </location>
</feature>
<dbReference type="EMBL" id="JAAXOW010000003">
    <property type="protein sequence ID" value="NKX93662.1"/>
    <property type="molecule type" value="Genomic_DNA"/>
</dbReference>
<dbReference type="PANTHER" id="PTHR30204:SF98">
    <property type="entry name" value="HTH-TYPE TRANSCRIPTIONAL REGULATOR ADHR"/>
    <property type="match status" value="1"/>
</dbReference>
<dbReference type="InterPro" id="IPR000551">
    <property type="entry name" value="MerR-type_HTH_dom"/>
</dbReference>
<organism evidence="3 4">
    <name type="scientific">Sanguibacter hominis ATCC BAA-789</name>
    <dbReference type="NCBI Taxonomy" id="1312740"/>
    <lineage>
        <taxon>Bacteria</taxon>
        <taxon>Bacillati</taxon>
        <taxon>Actinomycetota</taxon>
        <taxon>Actinomycetes</taxon>
        <taxon>Micrococcales</taxon>
        <taxon>Sanguibacteraceae</taxon>
        <taxon>Sanguibacter</taxon>
    </lineage>
</organism>
<dbReference type="CDD" id="cd01109">
    <property type="entry name" value="HTH_YyaN"/>
    <property type="match status" value="1"/>
</dbReference>
<name>A0A9X5IPX8_9MICO</name>
<protein>
    <submittedName>
        <fullName evidence="3">MerR family transcriptional regulator</fullName>
    </submittedName>
</protein>
<dbReference type="PRINTS" id="PR00040">
    <property type="entry name" value="HTHMERR"/>
</dbReference>
<dbReference type="Pfam" id="PF13411">
    <property type="entry name" value="MerR_1"/>
    <property type="match status" value="1"/>
</dbReference>
<evidence type="ECO:0000259" key="2">
    <source>
        <dbReference type="PROSITE" id="PS50937"/>
    </source>
</evidence>
<dbReference type="SUPFAM" id="SSF46955">
    <property type="entry name" value="Putative DNA-binding domain"/>
    <property type="match status" value="1"/>
</dbReference>
<dbReference type="InterPro" id="IPR009061">
    <property type="entry name" value="DNA-bd_dom_put_sf"/>
</dbReference>
<evidence type="ECO:0000313" key="3">
    <source>
        <dbReference type="EMBL" id="NKX93662.1"/>
    </source>
</evidence>
<keyword evidence="1" id="KW-0238">DNA-binding</keyword>
<dbReference type="InterPro" id="IPR047057">
    <property type="entry name" value="MerR_fam"/>
</dbReference>